<name>A0A9X1H7Y7_9FLAO</name>
<dbReference type="Proteomes" id="UP001139366">
    <property type="component" value="Unassembled WGS sequence"/>
</dbReference>
<gene>
    <name evidence="1" type="ORF">K6T82_03405</name>
</gene>
<evidence type="ECO:0000313" key="1">
    <source>
        <dbReference type="EMBL" id="MBZ4033797.1"/>
    </source>
</evidence>
<dbReference type="EMBL" id="JAINUY010000001">
    <property type="protein sequence ID" value="MBZ4033797.1"/>
    <property type="molecule type" value="Genomic_DNA"/>
</dbReference>
<evidence type="ECO:0000313" key="2">
    <source>
        <dbReference type="Proteomes" id="UP001139366"/>
    </source>
</evidence>
<keyword evidence="2" id="KW-1185">Reference proteome</keyword>
<dbReference type="AlphaFoldDB" id="A0A9X1H7Y7"/>
<proteinExistence type="predicted"/>
<comment type="caution">
    <text evidence="1">The sequence shown here is derived from an EMBL/GenBank/DDBJ whole genome shotgun (WGS) entry which is preliminary data.</text>
</comment>
<protein>
    <submittedName>
        <fullName evidence="1">Uncharacterized protein</fullName>
    </submittedName>
</protein>
<organism evidence="1 2">
    <name type="scientific">Flavobacterium potami</name>
    <dbReference type="NCBI Taxonomy" id="2872310"/>
    <lineage>
        <taxon>Bacteria</taxon>
        <taxon>Pseudomonadati</taxon>
        <taxon>Bacteroidota</taxon>
        <taxon>Flavobacteriia</taxon>
        <taxon>Flavobacteriales</taxon>
        <taxon>Flavobacteriaceae</taxon>
        <taxon>Flavobacterium</taxon>
    </lineage>
</organism>
<accession>A0A9X1H7Y7</accession>
<sequence>MQAESLIPYSLDITFYKLKMINMHTVTPWSATAQADIENSEILLEKKIHSSTYQFYNTGDSLWIVAIMPGTGKIAFRAAFAMNSCFEVTNLFEDQDIVIVVLNSRLGNYEVRIEFPSAEAPVLHYTTSFNANIPLLMPFWPRDIIPLTQSGNIANTAGTIHMEQLGSRSGLLFASITKPQTGSFFYFQNLTSLSEYCEATETESKNTVGGSWPEIGFQLPTTDKLPLPAGKAFTISNAYVVFHTEIFDQTTTICEHFLNNLVTVYKLLEQPRIEYHNWPEIAQKVVSDLTTNKGSWTQKLGHPYLNAYLCDYETPPESMVQLAVLAPFKEYEKWGGEKEPICEDLIKGLPEFYDEKINCINRWLPSMVDKLDQSEEQKKEMVMDSWYLHHPLMNLARLALWGDKTSEKLVLDSIEYVIRTAHHFNYEWPVFYNMETLEVIKKETAPGAGGERDVPGAYAHLMLLLFKITKEKRYLNEAEKAAKKLEGLGLNILYQANNTAFAAGALLELYKITNKKLYLDLSYRCLTGLFKNIQLYDCRYGFGKNYTNFFSIFPLNDAPYTAAYEEMEVYAALSEYMVQAEDVEILPALRTLIPEFIKYAVGRIAYYYPAMLPFDMISEEVKTGEVQADLWIPLEDLYNGWEKSGKVGQEVYGAGMAFGVVPRQYIKIGDEFLLFVDYPIIHQSKRGNTVTIKLDGDKELNCNLKIIKIKNSSIKMEVLQDKQTQKPFTANANIHEYKISGRGTVKIQW</sequence>
<reference evidence="1 2" key="1">
    <citation type="journal article" date="2023" name="Antonie Van Leeuwenhoek">
        <title>Flavobacterium potami sp. nov., a multi-metal resistance genes harbouring bacterium isolated from shallow river silt.</title>
        <authorList>
            <person name="Li S."/>
            <person name="Mao S."/>
            <person name="Mu W."/>
            <person name="Guo B."/>
            <person name="Li C."/>
            <person name="Zhu Q."/>
            <person name="Hou X."/>
            <person name="Zhao Y."/>
            <person name="Wei S."/>
            <person name="Liu H."/>
            <person name="Liu A."/>
        </authorList>
    </citation>
    <scope>NUCLEOTIDE SEQUENCE [LARGE SCALE GENOMIC DNA]</scope>
    <source>
        <strain evidence="1 2">17A</strain>
    </source>
</reference>